<proteinExistence type="inferred from homology"/>
<dbReference type="PANTHER" id="PTHR44196:SF1">
    <property type="entry name" value="DEHYDROGENASE_REDUCTASE SDR FAMILY MEMBER 7B"/>
    <property type="match status" value="1"/>
</dbReference>
<dbReference type="PANTHER" id="PTHR44196">
    <property type="entry name" value="DEHYDROGENASE/REDUCTASE SDR FAMILY MEMBER 7B"/>
    <property type="match status" value="1"/>
</dbReference>
<dbReference type="KEGG" id="cbae:COR50_16375"/>
<accession>A0A291QXG6</accession>
<dbReference type="GO" id="GO:0016491">
    <property type="term" value="F:oxidoreductase activity"/>
    <property type="evidence" value="ECO:0007669"/>
    <property type="project" value="UniProtKB-KW"/>
</dbReference>
<evidence type="ECO:0000313" key="3">
    <source>
        <dbReference type="EMBL" id="ATL48611.1"/>
    </source>
</evidence>
<dbReference type="RefSeq" id="WP_098194984.1">
    <property type="nucleotide sequence ID" value="NZ_CP023777.1"/>
</dbReference>
<dbReference type="PRINTS" id="PR00081">
    <property type="entry name" value="GDHRDH"/>
</dbReference>
<protein>
    <submittedName>
        <fullName evidence="3">Short-chain dehydrogenase</fullName>
    </submittedName>
</protein>
<dbReference type="NCBIfam" id="NF005489">
    <property type="entry name" value="PRK07102.1"/>
    <property type="match status" value="1"/>
</dbReference>
<dbReference type="InterPro" id="IPR036291">
    <property type="entry name" value="NAD(P)-bd_dom_sf"/>
</dbReference>
<keyword evidence="4" id="KW-1185">Reference proteome</keyword>
<dbReference type="EMBL" id="CP023777">
    <property type="protein sequence ID" value="ATL48611.1"/>
    <property type="molecule type" value="Genomic_DNA"/>
</dbReference>
<dbReference type="OrthoDB" id="335726at2"/>
<dbReference type="SUPFAM" id="SSF51735">
    <property type="entry name" value="NAD(P)-binding Rossmann-fold domains"/>
    <property type="match status" value="1"/>
</dbReference>
<evidence type="ECO:0000313" key="4">
    <source>
        <dbReference type="Proteomes" id="UP000220133"/>
    </source>
</evidence>
<name>A0A291QXG6_9BACT</name>
<dbReference type="GO" id="GO:0016020">
    <property type="term" value="C:membrane"/>
    <property type="evidence" value="ECO:0007669"/>
    <property type="project" value="TreeGrafter"/>
</dbReference>
<dbReference type="Proteomes" id="UP000220133">
    <property type="component" value="Chromosome"/>
</dbReference>
<comment type="similarity">
    <text evidence="1">Belongs to the short-chain dehydrogenases/reductases (SDR) family.</text>
</comment>
<dbReference type="Pfam" id="PF00106">
    <property type="entry name" value="adh_short"/>
    <property type="match status" value="1"/>
</dbReference>
<organism evidence="3 4">
    <name type="scientific">Chitinophaga caeni</name>
    <dbReference type="NCBI Taxonomy" id="2029983"/>
    <lineage>
        <taxon>Bacteria</taxon>
        <taxon>Pseudomonadati</taxon>
        <taxon>Bacteroidota</taxon>
        <taxon>Chitinophagia</taxon>
        <taxon>Chitinophagales</taxon>
        <taxon>Chitinophagaceae</taxon>
        <taxon>Chitinophaga</taxon>
    </lineage>
</organism>
<dbReference type="InterPro" id="IPR002347">
    <property type="entry name" value="SDR_fam"/>
</dbReference>
<dbReference type="Gene3D" id="3.40.50.720">
    <property type="entry name" value="NAD(P)-binding Rossmann-like Domain"/>
    <property type="match status" value="1"/>
</dbReference>
<dbReference type="AlphaFoldDB" id="A0A291QXG6"/>
<evidence type="ECO:0000256" key="1">
    <source>
        <dbReference type="ARBA" id="ARBA00006484"/>
    </source>
</evidence>
<evidence type="ECO:0000256" key="2">
    <source>
        <dbReference type="ARBA" id="ARBA00023002"/>
    </source>
</evidence>
<keyword evidence="2" id="KW-0560">Oxidoreductase</keyword>
<reference evidence="3 4" key="1">
    <citation type="submission" date="2017-10" db="EMBL/GenBank/DDBJ databases">
        <title>Paenichitinophaga pekingensis gen. nov., sp. nov., isolated from activated sludge.</title>
        <authorList>
            <person name="Jin D."/>
            <person name="Kong X."/>
            <person name="Deng Y."/>
            <person name="Bai Z."/>
        </authorList>
    </citation>
    <scope>NUCLEOTIDE SEQUENCE [LARGE SCALE GENOMIC DNA]</scope>
    <source>
        <strain evidence="3 4">13</strain>
    </source>
</reference>
<sequence>MPTVLILGATSDMAVAIARKFAQEKYDIQLAARNVQQLDALEKDLGIRYGVKASSFTFDAADTAHHEAFYNQLPVKPDITICVFGYLGDQATAEKDWNESEKIIQTNYTGAVSILNIVANDYAGKKQGTIVGISSVAGDRGRLSNYMYGSAKAGFTAYLSGLNNRMFHEKVHVLTVLPGFVATRMTENLELPAILTAQPQEVANDIYKAVQKKKNVVYVKWFWRYIMLIIRNIPNGIFKKLKL</sequence>
<gene>
    <name evidence="3" type="ORF">COR50_16375</name>
</gene>